<feature type="region of interest" description="Disordered" evidence="1">
    <location>
        <begin position="1"/>
        <end position="26"/>
    </location>
</feature>
<dbReference type="EMBL" id="JAAAIM010000906">
    <property type="protein sequence ID" value="KAG0283410.1"/>
    <property type="molecule type" value="Genomic_DNA"/>
</dbReference>
<evidence type="ECO:0000256" key="1">
    <source>
        <dbReference type="SAM" id="MobiDB-lite"/>
    </source>
</evidence>
<proteinExistence type="predicted"/>
<comment type="caution">
    <text evidence="3">The sequence shown here is derived from an EMBL/GenBank/DDBJ whole genome shotgun (WGS) entry which is preliminary data.</text>
</comment>
<accession>A0ABQ7JSE0</accession>
<dbReference type="Proteomes" id="UP001194696">
    <property type="component" value="Unassembled WGS sequence"/>
</dbReference>
<dbReference type="InterPro" id="IPR029058">
    <property type="entry name" value="AB_hydrolase_fold"/>
</dbReference>
<protein>
    <recommendedName>
        <fullName evidence="2">T6SS Phospholipase effector Tle1-like catalytic domain-containing protein</fullName>
    </recommendedName>
</protein>
<reference evidence="3 4" key="1">
    <citation type="journal article" date="2020" name="Fungal Divers.">
        <title>Resolving the Mortierellaceae phylogeny through synthesis of multi-gene phylogenetics and phylogenomics.</title>
        <authorList>
            <person name="Vandepol N."/>
            <person name="Liber J."/>
            <person name="Desiro A."/>
            <person name="Na H."/>
            <person name="Kennedy M."/>
            <person name="Barry K."/>
            <person name="Grigoriev I.V."/>
            <person name="Miller A.N."/>
            <person name="O'Donnell K."/>
            <person name="Stajich J.E."/>
            <person name="Bonito G."/>
        </authorList>
    </citation>
    <scope>NUCLEOTIDE SEQUENCE [LARGE SCALE GENOMIC DNA]</scope>
    <source>
        <strain evidence="3 4">AD045</strain>
    </source>
</reference>
<dbReference type="PANTHER" id="PTHR33840">
    <property type="match status" value="1"/>
</dbReference>
<dbReference type="SUPFAM" id="SSF53474">
    <property type="entry name" value="alpha/beta-Hydrolases"/>
    <property type="match status" value="1"/>
</dbReference>
<dbReference type="InterPro" id="IPR018712">
    <property type="entry name" value="Tle1-like_cat"/>
</dbReference>
<evidence type="ECO:0000313" key="4">
    <source>
        <dbReference type="Proteomes" id="UP001194696"/>
    </source>
</evidence>
<dbReference type="Pfam" id="PF09994">
    <property type="entry name" value="T6SS_Tle1-like_cat"/>
    <property type="match status" value="1"/>
</dbReference>
<evidence type="ECO:0000259" key="2">
    <source>
        <dbReference type="Pfam" id="PF09994"/>
    </source>
</evidence>
<gene>
    <name evidence="3" type="ORF">BGZ96_012223</name>
</gene>
<name>A0ABQ7JSE0_9FUNG</name>
<feature type="domain" description="T6SS Phospholipase effector Tle1-like catalytic" evidence="2">
    <location>
        <begin position="35"/>
        <end position="339"/>
    </location>
</feature>
<keyword evidence="4" id="KW-1185">Reference proteome</keyword>
<evidence type="ECO:0000313" key="3">
    <source>
        <dbReference type="EMBL" id="KAG0283410.1"/>
    </source>
</evidence>
<dbReference type="PANTHER" id="PTHR33840:SF16">
    <property type="entry name" value="DUF2235 DOMAIN-CONTAINING PROTEIN"/>
    <property type="match status" value="1"/>
</dbReference>
<sequence>MEAPAPAPAKPKAKPKAKAPTEAAASASTATTTKKKLIVLCDGTWCGSETNTEGNIFLLAKMIGIDMAPHAKRNEFESRERGVKACYFPGSGLGGTFLEYLFNGATGSDIGEDCIEVYSYIVQHFSEDHEIWMFGLSRGSYTVRCVAGMINNCGIIRKTTTSDGQLDDRTIRLCNEVYKIYRSSEPEDHPKAKTILRFKEQVSYNVPTPVKFMGLLDTVGSRGIPKLDAGIGLTYPEFRDQKVSKAVEKVYHALAIHDRLWGFGPCRALREADPNKPKLEIHERWFPGCHYDLGRQRFRFLRNGQNWLERAAGVVLSPLLNVIEPNHVLADFVLQWMLESIRKEDPEGIVIQGINDEIEKLTASMLAPTPKIGSGDIYSHIIDYGPLGTVWKGLGTPIMLAQTRDRRISDTKADLAFYNHPSPQLAGSTIQELAKIDSKRYPSQTYDNFILYLESMGLGVHTTEPAPED</sequence>
<organism evidence="3 4">
    <name type="scientific">Linnemannia gamsii</name>
    <dbReference type="NCBI Taxonomy" id="64522"/>
    <lineage>
        <taxon>Eukaryota</taxon>
        <taxon>Fungi</taxon>
        <taxon>Fungi incertae sedis</taxon>
        <taxon>Mucoromycota</taxon>
        <taxon>Mortierellomycotina</taxon>
        <taxon>Mortierellomycetes</taxon>
        <taxon>Mortierellales</taxon>
        <taxon>Mortierellaceae</taxon>
        <taxon>Linnemannia</taxon>
    </lineage>
</organism>